<comment type="subcellular location">
    <subcellularLocation>
        <location evidence="1">Membrane</location>
        <topology evidence="1">Multi-pass membrane protein</topology>
    </subcellularLocation>
</comment>
<keyword evidence="3 5" id="KW-1133">Transmembrane helix</keyword>
<evidence type="ECO:0000256" key="3">
    <source>
        <dbReference type="ARBA" id="ARBA00022989"/>
    </source>
</evidence>
<accession>A0AA35V947</accession>
<evidence type="ECO:0000256" key="1">
    <source>
        <dbReference type="ARBA" id="ARBA00004141"/>
    </source>
</evidence>
<dbReference type="AlphaFoldDB" id="A0AA35V947"/>
<reference evidence="6" key="1">
    <citation type="submission" date="2023-03" db="EMBL/GenBank/DDBJ databases">
        <authorList>
            <person name="Cleenwerck I."/>
        </authorList>
    </citation>
    <scope>NUCLEOTIDE SEQUENCE</scope>
    <source>
        <strain evidence="6">LMG 32879</strain>
    </source>
</reference>
<evidence type="ECO:0000256" key="5">
    <source>
        <dbReference type="SAM" id="Phobius"/>
    </source>
</evidence>
<proteinExistence type="predicted"/>
<dbReference type="RefSeq" id="WP_289840954.1">
    <property type="nucleotide sequence ID" value="NZ_CATKSH010000024.1"/>
</dbReference>
<evidence type="ECO:0000313" key="6">
    <source>
        <dbReference type="EMBL" id="CAI9121808.1"/>
    </source>
</evidence>
<feature type="transmembrane region" description="Helical" evidence="5">
    <location>
        <begin position="45"/>
        <end position="66"/>
    </location>
</feature>
<feature type="transmembrane region" description="Helical" evidence="5">
    <location>
        <begin position="20"/>
        <end position="39"/>
    </location>
</feature>
<organism evidence="6 7">
    <name type="scientific">Brytella acorum</name>
    <dbReference type="NCBI Taxonomy" id="2959299"/>
    <lineage>
        <taxon>Bacteria</taxon>
        <taxon>Pseudomonadati</taxon>
        <taxon>Pseudomonadota</taxon>
        <taxon>Alphaproteobacteria</taxon>
        <taxon>Acetobacterales</taxon>
        <taxon>Acetobacteraceae</taxon>
        <taxon>Brytella</taxon>
    </lineage>
</organism>
<protein>
    <submittedName>
        <fullName evidence="6">Uncharacterized protein</fullName>
    </submittedName>
</protein>
<feature type="transmembrane region" description="Helical" evidence="5">
    <location>
        <begin position="90"/>
        <end position="111"/>
    </location>
</feature>
<dbReference type="GO" id="GO:0016020">
    <property type="term" value="C:membrane"/>
    <property type="evidence" value="ECO:0007669"/>
    <property type="project" value="UniProtKB-SubCell"/>
</dbReference>
<evidence type="ECO:0000313" key="7">
    <source>
        <dbReference type="Proteomes" id="UP001176960"/>
    </source>
</evidence>
<evidence type="ECO:0000256" key="2">
    <source>
        <dbReference type="ARBA" id="ARBA00022692"/>
    </source>
</evidence>
<evidence type="ECO:0000256" key="4">
    <source>
        <dbReference type="ARBA" id="ARBA00023136"/>
    </source>
</evidence>
<keyword evidence="7" id="KW-1185">Reference proteome</keyword>
<gene>
    <name evidence="6" type="ORF">LMG32879_002662</name>
</gene>
<keyword evidence="2 5" id="KW-0812">Transmembrane</keyword>
<keyword evidence="4 5" id="KW-0472">Membrane</keyword>
<dbReference type="Gene3D" id="1.10.3720.10">
    <property type="entry name" value="MetI-like"/>
    <property type="match status" value="1"/>
</dbReference>
<dbReference type="EMBL" id="CATKSH010000024">
    <property type="protein sequence ID" value="CAI9121808.1"/>
    <property type="molecule type" value="Genomic_DNA"/>
</dbReference>
<comment type="caution">
    <text evidence="6">The sequence shown here is derived from an EMBL/GenBank/DDBJ whole genome shotgun (WGS) entry which is preliminary data.</text>
</comment>
<dbReference type="InterPro" id="IPR035906">
    <property type="entry name" value="MetI-like_sf"/>
</dbReference>
<name>A0AA35V947_9PROT</name>
<sequence>MSLVALGMNALGWKSALRNLTLLLLLPGLALAIWFSQMLPLTPLLSFLQGASIAPAVLLPFGARALRIQPDLARTAAGLGATRSQRFRTLWLPLLGWPLASTIALAILISLSCAWRL</sequence>
<dbReference type="SUPFAM" id="SSF161098">
    <property type="entry name" value="MetI-like"/>
    <property type="match status" value="1"/>
</dbReference>
<dbReference type="Proteomes" id="UP001176960">
    <property type="component" value="Unassembled WGS sequence"/>
</dbReference>